<dbReference type="SUPFAM" id="SSF52200">
    <property type="entry name" value="Toll/Interleukin receptor TIR domain"/>
    <property type="match status" value="1"/>
</dbReference>
<dbReference type="EMBL" id="JASCZI010121107">
    <property type="protein sequence ID" value="MED6159805.1"/>
    <property type="molecule type" value="Genomic_DNA"/>
</dbReference>
<dbReference type="InterPro" id="IPR044974">
    <property type="entry name" value="Disease_R_plants"/>
</dbReference>
<dbReference type="PRINTS" id="PR00364">
    <property type="entry name" value="DISEASERSIST"/>
</dbReference>
<evidence type="ECO:0000259" key="4">
    <source>
        <dbReference type="PROSITE" id="PS50104"/>
    </source>
</evidence>
<feature type="domain" description="TIR" evidence="4">
    <location>
        <begin position="19"/>
        <end position="185"/>
    </location>
</feature>
<comment type="caution">
    <text evidence="5">The sequence shown here is derived from an EMBL/GenBank/DDBJ whole genome shotgun (WGS) entry which is preliminary data.</text>
</comment>
<dbReference type="Gene3D" id="3.40.50.300">
    <property type="entry name" value="P-loop containing nucleotide triphosphate hydrolases"/>
    <property type="match status" value="1"/>
</dbReference>
<dbReference type="SUPFAM" id="SSF52540">
    <property type="entry name" value="P-loop containing nucleoside triphosphate hydrolases"/>
    <property type="match status" value="1"/>
</dbReference>
<evidence type="ECO:0000256" key="1">
    <source>
        <dbReference type="ARBA" id="ARBA00022614"/>
    </source>
</evidence>
<dbReference type="SUPFAM" id="SSF46785">
    <property type="entry name" value="Winged helix' DNA-binding domain"/>
    <property type="match status" value="1"/>
</dbReference>
<keyword evidence="2" id="KW-0677">Repeat</keyword>
<accession>A0ABU6UGR6</accession>
<dbReference type="InterPro" id="IPR002182">
    <property type="entry name" value="NB-ARC"/>
</dbReference>
<sequence>MASSVSESSSSSTRRPSSWTYHLFLSFRGQDTRTGFTDHLCASLERKGITAFRDDKDLERGDVISHELVKAIEESTFAIIVLSPNYASSTWCLDELLRILECKHSLGLQIVPVFYGVEPSDVRHQKGTFAEAFRKHEERFGGDSEKVRRWRDAFTQIASYSGWHSKHQHEARFVESIAEHIHRKLIPKLPSCTKNRVGIASRLEEVIKLIGIGLNDVRFIGVWGMGGIGKTTIARAAYEAIRGEFKVCCFMRNVRELSAKNGFVQLQRDLLACLSMSSSFFHDTEDGKNIIKNAFCNKKVLLVLDDVSELKQLENLAENQDWFGPGSRIMITARDMHLLDIHGVHGIYEVKGLDQEEAYNLFCLKAFKQLEPKEGYSSLSKEVVKYTKGLPLAVEVLGSYLCGRNVEFWLSTIREIMSYPHFEVLNTLKISYNHLTPLEKSIFLDIACFFKGMKKDEAMHILRMCDFYVGVGSDIGSGIVTLIDKALVTLDQNNKLEMHDLLQEMGRHIVYEESPSNPGKRSRLWSKDDIHQVLTNDMGTEAIQSMVLSFGHDAFYWFRSKPFEARWSIEAFSKTCQLRYLSLPCMKLPLGLNHLPRSLKVLHWDFCPLETLPLLNQPYEAVEIKMHRSSLEQVWHGKK</sequence>
<organism evidence="5 6">
    <name type="scientific">Stylosanthes scabra</name>
    <dbReference type="NCBI Taxonomy" id="79078"/>
    <lineage>
        <taxon>Eukaryota</taxon>
        <taxon>Viridiplantae</taxon>
        <taxon>Streptophyta</taxon>
        <taxon>Embryophyta</taxon>
        <taxon>Tracheophyta</taxon>
        <taxon>Spermatophyta</taxon>
        <taxon>Magnoliopsida</taxon>
        <taxon>eudicotyledons</taxon>
        <taxon>Gunneridae</taxon>
        <taxon>Pentapetalae</taxon>
        <taxon>rosids</taxon>
        <taxon>fabids</taxon>
        <taxon>Fabales</taxon>
        <taxon>Fabaceae</taxon>
        <taxon>Papilionoideae</taxon>
        <taxon>50 kb inversion clade</taxon>
        <taxon>dalbergioids sensu lato</taxon>
        <taxon>Dalbergieae</taxon>
        <taxon>Pterocarpus clade</taxon>
        <taxon>Stylosanthes</taxon>
    </lineage>
</organism>
<keyword evidence="3" id="KW-0611">Plant defense</keyword>
<dbReference type="Pfam" id="PF00931">
    <property type="entry name" value="NB-ARC"/>
    <property type="match status" value="1"/>
</dbReference>
<dbReference type="Pfam" id="PF23282">
    <property type="entry name" value="WHD_ROQ1"/>
    <property type="match status" value="1"/>
</dbReference>
<reference evidence="5 6" key="1">
    <citation type="journal article" date="2023" name="Plants (Basel)">
        <title>Bridging the Gap: Combining Genomics and Transcriptomics Approaches to Understand Stylosanthes scabra, an Orphan Legume from the Brazilian Caatinga.</title>
        <authorList>
            <person name="Ferreira-Neto J.R.C."/>
            <person name="da Silva M.D."/>
            <person name="Binneck E."/>
            <person name="de Melo N.F."/>
            <person name="da Silva R.H."/>
            <person name="de Melo A.L.T.M."/>
            <person name="Pandolfi V."/>
            <person name="Bustamante F.O."/>
            <person name="Brasileiro-Vidal A.C."/>
            <person name="Benko-Iseppon A.M."/>
        </authorList>
    </citation>
    <scope>NUCLEOTIDE SEQUENCE [LARGE SCALE GENOMIC DNA]</scope>
    <source>
        <tissue evidence="5">Leaves</tissue>
    </source>
</reference>
<dbReference type="InterPro" id="IPR000157">
    <property type="entry name" value="TIR_dom"/>
</dbReference>
<keyword evidence="1" id="KW-0433">Leucine-rich repeat</keyword>
<protein>
    <recommendedName>
        <fullName evidence="4">TIR domain-containing protein</fullName>
    </recommendedName>
</protein>
<name>A0ABU6UGR6_9FABA</name>
<dbReference type="PANTHER" id="PTHR11017:SF559">
    <property type="entry name" value="DISEASE RESISTANCE PROTEIN CHL1"/>
    <property type="match status" value="1"/>
</dbReference>
<dbReference type="InterPro" id="IPR036390">
    <property type="entry name" value="WH_DNA-bd_sf"/>
</dbReference>
<dbReference type="InterPro" id="IPR042197">
    <property type="entry name" value="Apaf_helical"/>
</dbReference>
<keyword evidence="6" id="KW-1185">Reference proteome</keyword>
<dbReference type="SMART" id="SM00255">
    <property type="entry name" value="TIR"/>
    <property type="match status" value="1"/>
</dbReference>
<dbReference type="Proteomes" id="UP001341840">
    <property type="component" value="Unassembled WGS sequence"/>
</dbReference>
<dbReference type="InterPro" id="IPR058192">
    <property type="entry name" value="WHD_ROQ1-like"/>
</dbReference>
<dbReference type="PROSITE" id="PS50104">
    <property type="entry name" value="TIR"/>
    <property type="match status" value="1"/>
</dbReference>
<evidence type="ECO:0000256" key="3">
    <source>
        <dbReference type="ARBA" id="ARBA00022821"/>
    </source>
</evidence>
<dbReference type="Gene3D" id="1.10.8.430">
    <property type="entry name" value="Helical domain of apoptotic protease-activating factors"/>
    <property type="match status" value="1"/>
</dbReference>
<evidence type="ECO:0000256" key="2">
    <source>
        <dbReference type="ARBA" id="ARBA00022737"/>
    </source>
</evidence>
<dbReference type="Gene3D" id="3.40.50.10140">
    <property type="entry name" value="Toll/interleukin-1 receptor homology (TIR) domain"/>
    <property type="match status" value="1"/>
</dbReference>
<evidence type="ECO:0000313" key="5">
    <source>
        <dbReference type="EMBL" id="MED6159805.1"/>
    </source>
</evidence>
<dbReference type="InterPro" id="IPR027417">
    <property type="entry name" value="P-loop_NTPase"/>
</dbReference>
<gene>
    <name evidence="5" type="ORF">PIB30_045551</name>
</gene>
<dbReference type="InterPro" id="IPR035897">
    <property type="entry name" value="Toll_tir_struct_dom_sf"/>
</dbReference>
<feature type="non-terminal residue" evidence="5">
    <location>
        <position position="639"/>
    </location>
</feature>
<dbReference type="PANTHER" id="PTHR11017">
    <property type="entry name" value="LEUCINE-RICH REPEAT-CONTAINING PROTEIN"/>
    <property type="match status" value="1"/>
</dbReference>
<evidence type="ECO:0000313" key="6">
    <source>
        <dbReference type="Proteomes" id="UP001341840"/>
    </source>
</evidence>
<proteinExistence type="predicted"/>
<dbReference type="Pfam" id="PF01582">
    <property type="entry name" value="TIR"/>
    <property type="match status" value="1"/>
</dbReference>